<dbReference type="AlphaFoldDB" id="A0A4R7UCI6"/>
<dbReference type="Pfam" id="PF02080">
    <property type="entry name" value="TrkA_C"/>
    <property type="match status" value="1"/>
</dbReference>
<dbReference type="PROSITE" id="PS51201">
    <property type="entry name" value="RCK_N"/>
    <property type="match status" value="1"/>
</dbReference>
<keyword evidence="4" id="KW-1185">Reference proteome</keyword>
<dbReference type="EMBL" id="SOCN01000001">
    <property type="protein sequence ID" value="TDV24117.1"/>
    <property type="molecule type" value="Genomic_DNA"/>
</dbReference>
<dbReference type="GO" id="GO:0006813">
    <property type="term" value="P:potassium ion transport"/>
    <property type="evidence" value="ECO:0007669"/>
    <property type="project" value="InterPro"/>
</dbReference>
<dbReference type="PANTHER" id="PTHR43833:SF7">
    <property type="entry name" value="KTR SYSTEM POTASSIUM UPTAKE PROTEIN C"/>
    <property type="match status" value="1"/>
</dbReference>
<protein>
    <submittedName>
        <fullName evidence="3">Trk system potassium uptake protein TrkA</fullName>
    </submittedName>
</protein>
<gene>
    <name evidence="3" type="ORF">BCF59_0063</name>
</gene>
<accession>A0A4R7UCI6</accession>
<dbReference type="Pfam" id="PF02254">
    <property type="entry name" value="TrkA_N"/>
    <property type="match status" value="1"/>
</dbReference>
<dbReference type="OrthoDB" id="9776294at2"/>
<evidence type="ECO:0000259" key="2">
    <source>
        <dbReference type="PROSITE" id="PS51202"/>
    </source>
</evidence>
<dbReference type="Gene3D" id="3.30.70.1450">
    <property type="entry name" value="Regulator of K+ conductance, C-terminal domain"/>
    <property type="match status" value="1"/>
</dbReference>
<feature type="domain" description="RCK C-terminal" evidence="2">
    <location>
        <begin position="139"/>
        <end position="223"/>
    </location>
</feature>
<dbReference type="InterPro" id="IPR006037">
    <property type="entry name" value="RCK_C"/>
</dbReference>
<evidence type="ECO:0000259" key="1">
    <source>
        <dbReference type="PROSITE" id="PS51201"/>
    </source>
</evidence>
<sequence length="225" mass="24887">MKYRQSKDIAVIGLGRFGSAVVDELIKLGKQITLIDDSPEKLKLYEDDAQRLIVGDAAETKLLRSIGIEKIETVIVAVPDNIEIIASLLEMNVKNIIARATSRRHARVLRQIGVSVIIRPEQEAGTRAALIASNQKFILYSNDLQELGNGFVLGTSEIKNPKIFNMTIKDLNLNSYGITIVLIKTNNTKIRPTGDTVLNPNDQVTVIGEIDNVTAAFEWFNNADE</sequence>
<dbReference type="InterPro" id="IPR036721">
    <property type="entry name" value="RCK_C_sf"/>
</dbReference>
<proteinExistence type="predicted"/>
<dbReference type="InterPro" id="IPR036291">
    <property type="entry name" value="NAD(P)-bd_dom_sf"/>
</dbReference>
<comment type="caution">
    <text evidence="3">The sequence shown here is derived from an EMBL/GenBank/DDBJ whole genome shotgun (WGS) entry which is preliminary data.</text>
</comment>
<dbReference type="Proteomes" id="UP000295757">
    <property type="component" value="Unassembled WGS sequence"/>
</dbReference>
<evidence type="ECO:0000313" key="4">
    <source>
        <dbReference type="Proteomes" id="UP000295757"/>
    </source>
</evidence>
<evidence type="ECO:0000313" key="3">
    <source>
        <dbReference type="EMBL" id="TDV24117.1"/>
    </source>
</evidence>
<dbReference type="SUPFAM" id="SSF51735">
    <property type="entry name" value="NAD(P)-binding Rossmann-fold domains"/>
    <property type="match status" value="1"/>
</dbReference>
<feature type="domain" description="RCK N-terminal" evidence="1">
    <location>
        <begin position="6"/>
        <end position="118"/>
    </location>
</feature>
<dbReference type="PANTHER" id="PTHR43833">
    <property type="entry name" value="POTASSIUM CHANNEL PROTEIN 2-RELATED-RELATED"/>
    <property type="match status" value="1"/>
</dbReference>
<dbReference type="RefSeq" id="WP_134110033.1">
    <property type="nucleotide sequence ID" value="NZ_SOCN01000001.1"/>
</dbReference>
<name>A0A4R7UCI6_9BACT</name>
<dbReference type="InterPro" id="IPR050721">
    <property type="entry name" value="Trk_Ktr_HKT_K-transport"/>
</dbReference>
<organism evidence="3 4">
    <name type="scientific">Mycoplasmopsis mustelae</name>
    <dbReference type="NCBI Taxonomy" id="171289"/>
    <lineage>
        <taxon>Bacteria</taxon>
        <taxon>Bacillati</taxon>
        <taxon>Mycoplasmatota</taxon>
        <taxon>Mycoplasmoidales</taxon>
        <taxon>Metamycoplasmataceae</taxon>
        <taxon>Mycoplasmopsis</taxon>
    </lineage>
</organism>
<dbReference type="Gene3D" id="3.40.50.720">
    <property type="entry name" value="NAD(P)-binding Rossmann-like Domain"/>
    <property type="match status" value="1"/>
</dbReference>
<dbReference type="SUPFAM" id="SSF116726">
    <property type="entry name" value="TrkA C-terminal domain-like"/>
    <property type="match status" value="1"/>
</dbReference>
<dbReference type="GO" id="GO:0008324">
    <property type="term" value="F:monoatomic cation transmembrane transporter activity"/>
    <property type="evidence" value="ECO:0007669"/>
    <property type="project" value="InterPro"/>
</dbReference>
<reference evidence="3 4" key="1">
    <citation type="submission" date="2019-03" db="EMBL/GenBank/DDBJ databases">
        <title>Genomic Encyclopedia of Archaeal and Bacterial Type Strains, Phase II (KMG-II): from individual species to whole genera.</title>
        <authorList>
            <person name="Goeker M."/>
        </authorList>
    </citation>
    <scope>NUCLEOTIDE SEQUENCE [LARGE SCALE GENOMIC DNA]</scope>
    <source>
        <strain evidence="3 4">ATCC 35214</strain>
    </source>
</reference>
<dbReference type="InterPro" id="IPR003148">
    <property type="entry name" value="RCK_N"/>
</dbReference>
<dbReference type="PROSITE" id="PS51202">
    <property type="entry name" value="RCK_C"/>
    <property type="match status" value="1"/>
</dbReference>